<protein>
    <submittedName>
        <fullName evidence="2">Uncharacterized protein</fullName>
    </submittedName>
</protein>
<accession>A0A7J6V1W3</accession>
<name>A0A7J6V1W3_THATH</name>
<proteinExistence type="predicted"/>
<dbReference type="AlphaFoldDB" id="A0A7J6V1W3"/>
<evidence type="ECO:0000256" key="1">
    <source>
        <dbReference type="SAM" id="MobiDB-lite"/>
    </source>
</evidence>
<feature type="compositionally biased region" description="Polar residues" evidence="1">
    <location>
        <begin position="9"/>
        <end position="22"/>
    </location>
</feature>
<evidence type="ECO:0000313" key="2">
    <source>
        <dbReference type="EMBL" id="KAF5178823.1"/>
    </source>
</evidence>
<evidence type="ECO:0000313" key="3">
    <source>
        <dbReference type="Proteomes" id="UP000554482"/>
    </source>
</evidence>
<dbReference type="Proteomes" id="UP000554482">
    <property type="component" value="Unassembled WGS sequence"/>
</dbReference>
<gene>
    <name evidence="2" type="ORF">FRX31_031590</name>
</gene>
<sequence length="84" mass="9265">MAEPVGQEDVTSNSQQQPNISVGGSGGVYKDEGGLETVDKAIADFEEDEDCGDIVQPKDINKSDPILDLWDLDEDEYMKLNCNW</sequence>
<organism evidence="2 3">
    <name type="scientific">Thalictrum thalictroides</name>
    <name type="common">Rue-anemone</name>
    <name type="synonym">Anemone thalictroides</name>
    <dbReference type="NCBI Taxonomy" id="46969"/>
    <lineage>
        <taxon>Eukaryota</taxon>
        <taxon>Viridiplantae</taxon>
        <taxon>Streptophyta</taxon>
        <taxon>Embryophyta</taxon>
        <taxon>Tracheophyta</taxon>
        <taxon>Spermatophyta</taxon>
        <taxon>Magnoliopsida</taxon>
        <taxon>Ranunculales</taxon>
        <taxon>Ranunculaceae</taxon>
        <taxon>Thalictroideae</taxon>
        <taxon>Thalictrum</taxon>
    </lineage>
</organism>
<feature type="region of interest" description="Disordered" evidence="1">
    <location>
        <begin position="1"/>
        <end position="33"/>
    </location>
</feature>
<dbReference type="EMBL" id="JABWDY010039550">
    <property type="protein sequence ID" value="KAF5178823.1"/>
    <property type="molecule type" value="Genomic_DNA"/>
</dbReference>
<comment type="caution">
    <text evidence="2">The sequence shown here is derived from an EMBL/GenBank/DDBJ whole genome shotgun (WGS) entry which is preliminary data.</text>
</comment>
<reference evidence="2 3" key="1">
    <citation type="submission" date="2020-06" db="EMBL/GenBank/DDBJ databases">
        <title>Transcriptomic and genomic resources for Thalictrum thalictroides and T. hernandezii: Facilitating candidate gene discovery in an emerging model plant lineage.</title>
        <authorList>
            <person name="Arias T."/>
            <person name="Riano-Pachon D.M."/>
            <person name="Di Stilio V.S."/>
        </authorList>
    </citation>
    <scope>NUCLEOTIDE SEQUENCE [LARGE SCALE GENOMIC DNA]</scope>
    <source>
        <strain evidence="3">cv. WT478/WT964</strain>
        <tissue evidence="2">Leaves</tissue>
    </source>
</reference>
<keyword evidence="3" id="KW-1185">Reference proteome</keyword>